<organism evidence="2 3">
    <name type="scientific">Vitreoscilla filiformis</name>
    <dbReference type="NCBI Taxonomy" id="63"/>
    <lineage>
        <taxon>Bacteria</taxon>
        <taxon>Pseudomonadati</taxon>
        <taxon>Pseudomonadota</taxon>
        <taxon>Betaproteobacteria</taxon>
        <taxon>Neisseriales</taxon>
        <taxon>Neisseriaceae</taxon>
        <taxon>Vitreoscilla</taxon>
    </lineage>
</organism>
<name>A0A221KD75_VITFI</name>
<dbReference type="Proteomes" id="UP000199729">
    <property type="component" value="Chromosome"/>
</dbReference>
<keyword evidence="3" id="KW-1185">Reference proteome</keyword>
<gene>
    <name evidence="2" type="ORF">VITFI_CDS1198</name>
</gene>
<evidence type="ECO:0000256" key="1">
    <source>
        <dbReference type="SAM" id="MobiDB-lite"/>
    </source>
</evidence>
<feature type="region of interest" description="Disordered" evidence="1">
    <location>
        <begin position="1"/>
        <end position="105"/>
    </location>
</feature>
<protein>
    <submittedName>
        <fullName evidence="2">Uncharacterized protein</fullName>
    </submittedName>
</protein>
<dbReference type="AlphaFoldDB" id="A0A221KD75"/>
<proteinExistence type="predicted"/>
<reference evidence="2 3" key="1">
    <citation type="submission" date="2017-07" db="EMBL/GenBank/DDBJ databases">
        <title>Complete Genome Sequence of the cosmetic ferment Vitreoscilla filiformis (ATCC15551).</title>
        <authorList>
            <person name="Contreras S."/>
            <person name="Sagory-Zalkind P."/>
            <person name="Blanquart H."/>
            <person name="Iltis A."/>
            <person name="Morand S.C."/>
        </authorList>
    </citation>
    <scope>NUCLEOTIDE SEQUENCE [LARGE SCALE GENOMIC DNA]</scope>
    <source>
        <strain evidence="2 3">ATCC 15551</strain>
    </source>
</reference>
<sequence>MARLDSPLPLRERGRGRGVRNTPRSPHPAKQNSIWLGRFPLSPTPLPQGERGFLRGRVASHVSLSPCGRGPGRGVRNTPRSPHPAKQNSIWLGRFPLSPTPLPQGERGFLRGRVASHVPLSPCGRGPGRGGHTPAGHGATV</sequence>
<feature type="region of interest" description="Disordered" evidence="1">
    <location>
        <begin position="119"/>
        <end position="141"/>
    </location>
</feature>
<accession>A0A221KD75</accession>
<dbReference type="EMBL" id="CP022423">
    <property type="protein sequence ID" value="ASM76976.1"/>
    <property type="molecule type" value="Genomic_DNA"/>
</dbReference>
<dbReference type="KEGG" id="vff:VITFI_CDS1198"/>
<evidence type="ECO:0000313" key="2">
    <source>
        <dbReference type="EMBL" id="ASM76976.1"/>
    </source>
</evidence>
<evidence type="ECO:0000313" key="3">
    <source>
        <dbReference type="Proteomes" id="UP000199729"/>
    </source>
</evidence>